<feature type="domain" description="DSP-PTPase phosphatase fused to NAD+ Kinase" evidence="1">
    <location>
        <begin position="1"/>
        <end position="36"/>
    </location>
</feature>
<name>A0A0V0GLC1_SOLCH</name>
<dbReference type="EMBL" id="GEDG01035907">
    <property type="protein sequence ID" value="JAP08981.1"/>
    <property type="molecule type" value="Transcribed_RNA"/>
</dbReference>
<reference evidence="2" key="1">
    <citation type="submission" date="2015-12" db="EMBL/GenBank/DDBJ databases">
        <title>Gene expression during late stages of embryo sac development: a critical building block for successful pollen-pistil interactions.</title>
        <authorList>
            <person name="Liu Y."/>
            <person name="Joly V."/>
            <person name="Sabar M."/>
            <person name="Matton D.P."/>
        </authorList>
    </citation>
    <scope>NUCLEOTIDE SEQUENCE</scope>
</reference>
<evidence type="ECO:0000259" key="1">
    <source>
        <dbReference type="Pfam" id="PF22741"/>
    </source>
</evidence>
<dbReference type="Pfam" id="PF22741">
    <property type="entry name" value="PTP-NADK"/>
    <property type="match status" value="1"/>
</dbReference>
<evidence type="ECO:0000313" key="2">
    <source>
        <dbReference type="EMBL" id="JAP08981.1"/>
    </source>
</evidence>
<proteinExistence type="predicted"/>
<dbReference type="InterPro" id="IPR055214">
    <property type="entry name" value="PTP-NADK"/>
</dbReference>
<organism evidence="2">
    <name type="scientific">Solanum chacoense</name>
    <name type="common">Chaco potato</name>
    <dbReference type="NCBI Taxonomy" id="4108"/>
    <lineage>
        <taxon>Eukaryota</taxon>
        <taxon>Viridiplantae</taxon>
        <taxon>Streptophyta</taxon>
        <taxon>Embryophyta</taxon>
        <taxon>Tracheophyta</taxon>
        <taxon>Spermatophyta</taxon>
        <taxon>Magnoliopsida</taxon>
        <taxon>eudicotyledons</taxon>
        <taxon>Gunneridae</taxon>
        <taxon>Pentapetalae</taxon>
        <taxon>asterids</taxon>
        <taxon>lamiids</taxon>
        <taxon>Solanales</taxon>
        <taxon>Solanaceae</taxon>
        <taxon>Solanoideae</taxon>
        <taxon>Solaneae</taxon>
        <taxon>Solanum</taxon>
    </lineage>
</organism>
<accession>A0A0V0GLC1</accession>
<protein>
    <submittedName>
        <fullName evidence="2">Putative ovule protein</fullName>
    </submittedName>
</protein>
<sequence>MVSDVYRKPIYLHSREGVWRTSVMVSKWRQYMTLYTPDIVPNANKDVPPVGIHCVVVVERRR</sequence>
<dbReference type="AlphaFoldDB" id="A0A0V0GLC1"/>